<dbReference type="AlphaFoldDB" id="A0A6M3JN73"/>
<name>A0A6M3JN73_9ZZZZ</name>
<gene>
    <name evidence="1" type="ORF">MM415A03143_0007</name>
</gene>
<accession>A0A6M3JN73</accession>
<evidence type="ECO:0000313" key="1">
    <source>
        <dbReference type="EMBL" id="QJA71554.1"/>
    </source>
</evidence>
<reference evidence="1" key="1">
    <citation type="submission" date="2020-03" db="EMBL/GenBank/DDBJ databases">
        <title>The deep terrestrial virosphere.</title>
        <authorList>
            <person name="Holmfeldt K."/>
            <person name="Nilsson E."/>
            <person name="Simone D."/>
            <person name="Lopez-Fernandez M."/>
            <person name="Wu X."/>
            <person name="de Brujin I."/>
            <person name="Lundin D."/>
            <person name="Andersson A."/>
            <person name="Bertilsson S."/>
            <person name="Dopson M."/>
        </authorList>
    </citation>
    <scope>NUCLEOTIDE SEQUENCE</scope>
    <source>
        <strain evidence="1">MM415A03143</strain>
    </source>
</reference>
<sequence length="98" mass="11530">MQVIKGYQMEIFMKDTSAYRITWRPMPNCDVPGMFLLPSYIMHGMEEIISTSNDFTMLEKFDSCIKNENELLKAEMLFLPKAEITYITFKTLLSKEEK</sequence>
<protein>
    <submittedName>
        <fullName evidence="1">Uncharacterized protein</fullName>
    </submittedName>
</protein>
<proteinExistence type="predicted"/>
<dbReference type="EMBL" id="MT141881">
    <property type="protein sequence ID" value="QJA71554.1"/>
    <property type="molecule type" value="Genomic_DNA"/>
</dbReference>
<organism evidence="1">
    <name type="scientific">viral metagenome</name>
    <dbReference type="NCBI Taxonomy" id="1070528"/>
    <lineage>
        <taxon>unclassified sequences</taxon>
        <taxon>metagenomes</taxon>
        <taxon>organismal metagenomes</taxon>
    </lineage>
</organism>